<keyword evidence="1" id="KW-0472">Membrane</keyword>
<gene>
    <name evidence="2" type="ORF">FIV34_10055</name>
</gene>
<proteinExistence type="predicted"/>
<name>A0A4Y5Z4P4_9GAMM</name>
<keyword evidence="1" id="KW-0812">Transmembrane</keyword>
<dbReference type="KEGG" id="lpy:FIV34_10055"/>
<feature type="transmembrane region" description="Helical" evidence="1">
    <location>
        <begin position="55"/>
        <end position="77"/>
    </location>
</feature>
<feature type="transmembrane region" description="Helical" evidence="1">
    <location>
        <begin position="89"/>
        <end position="108"/>
    </location>
</feature>
<protein>
    <submittedName>
        <fullName evidence="2">DUF2878 domain-containing protein</fullName>
    </submittedName>
</protein>
<feature type="transmembrane region" description="Helical" evidence="1">
    <location>
        <begin position="12"/>
        <end position="43"/>
    </location>
</feature>
<feature type="transmembrane region" description="Helical" evidence="1">
    <location>
        <begin position="120"/>
        <end position="140"/>
    </location>
</feature>
<dbReference type="EMBL" id="CP041046">
    <property type="protein sequence ID" value="QDE39519.1"/>
    <property type="molecule type" value="Genomic_DNA"/>
</dbReference>
<reference evidence="2 3" key="1">
    <citation type="submission" date="2019-06" db="EMBL/GenBank/DDBJ databases">
        <title>A complete genome sequence for Luteibacter pinisoli MAH-14.</title>
        <authorList>
            <person name="Baltrus D.A."/>
        </authorList>
    </citation>
    <scope>NUCLEOTIDE SEQUENCE [LARGE SCALE GENOMIC DNA]</scope>
    <source>
        <strain evidence="2 3">MAH-14</strain>
    </source>
</reference>
<dbReference type="AlphaFoldDB" id="A0A4Y5Z4P4"/>
<organism evidence="2 3">
    <name type="scientific">Luteibacter pinisoli</name>
    <dbReference type="NCBI Taxonomy" id="2589080"/>
    <lineage>
        <taxon>Bacteria</taxon>
        <taxon>Pseudomonadati</taxon>
        <taxon>Pseudomonadota</taxon>
        <taxon>Gammaproteobacteria</taxon>
        <taxon>Lysobacterales</taxon>
        <taxon>Rhodanobacteraceae</taxon>
        <taxon>Luteibacter</taxon>
    </lineage>
</organism>
<sequence length="170" mass="18076">MWMRVLNFVGYQAVWFALVVGAARGTPGLAIAAGAAFVILQVATGGEWHTDLRRLILAIALGMFVDGIPALLGWWHYASPSPAFPSQGAPLWILTLWACFSTTIGRSLQFTQTRPWLGALLGAVGGPLAYLAAAGGWQAVQFTGTPLLYVSWLAATWGVAIPLLARRGIA</sequence>
<evidence type="ECO:0000313" key="2">
    <source>
        <dbReference type="EMBL" id="QDE39519.1"/>
    </source>
</evidence>
<dbReference type="Proteomes" id="UP000316093">
    <property type="component" value="Chromosome"/>
</dbReference>
<keyword evidence="3" id="KW-1185">Reference proteome</keyword>
<accession>A0A4Y5Z4P4</accession>
<keyword evidence="1" id="KW-1133">Transmembrane helix</keyword>
<dbReference type="OrthoDB" id="288800at2"/>
<evidence type="ECO:0000313" key="3">
    <source>
        <dbReference type="Proteomes" id="UP000316093"/>
    </source>
</evidence>
<dbReference type="InterPro" id="IPR021306">
    <property type="entry name" value="DUF2878"/>
</dbReference>
<feature type="transmembrane region" description="Helical" evidence="1">
    <location>
        <begin position="146"/>
        <end position="165"/>
    </location>
</feature>
<dbReference type="Pfam" id="PF11086">
    <property type="entry name" value="DUF2878"/>
    <property type="match status" value="1"/>
</dbReference>
<evidence type="ECO:0000256" key="1">
    <source>
        <dbReference type="SAM" id="Phobius"/>
    </source>
</evidence>